<evidence type="ECO:0000256" key="4">
    <source>
        <dbReference type="ARBA" id="ARBA00022496"/>
    </source>
</evidence>
<dbReference type="Proteomes" id="UP001528411">
    <property type="component" value="Unassembled WGS sequence"/>
</dbReference>
<feature type="domain" description="TonB-dependent receptor-like beta-barrel" evidence="12">
    <location>
        <begin position="29"/>
        <end position="308"/>
    </location>
</feature>
<dbReference type="Gene3D" id="2.40.170.20">
    <property type="entry name" value="TonB-dependent receptor, beta-barrel domain"/>
    <property type="match status" value="1"/>
</dbReference>
<evidence type="ECO:0000256" key="5">
    <source>
        <dbReference type="ARBA" id="ARBA00022692"/>
    </source>
</evidence>
<dbReference type="PANTHER" id="PTHR32552:SF89">
    <property type="entry name" value="CATECHOLATE SIDEROPHORE RECEPTOR FIU"/>
    <property type="match status" value="1"/>
</dbReference>
<organism evidence="13 14">
    <name type="scientific">Psychrosphaera algicola</name>
    <dbReference type="NCBI Taxonomy" id="3023714"/>
    <lineage>
        <taxon>Bacteria</taxon>
        <taxon>Pseudomonadati</taxon>
        <taxon>Pseudomonadota</taxon>
        <taxon>Gammaproteobacteria</taxon>
        <taxon>Alteromonadales</taxon>
        <taxon>Pseudoalteromonadaceae</taxon>
        <taxon>Psychrosphaera</taxon>
    </lineage>
</organism>
<evidence type="ECO:0000256" key="1">
    <source>
        <dbReference type="ARBA" id="ARBA00004571"/>
    </source>
</evidence>
<evidence type="ECO:0000256" key="10">
    <source>
        <dbReference type="ARBA" id="ARBA00023136"/>
    </source>
</evidence>
<evidence type="ECO:0000256" key="2">
    <source>
        <dbReference type="ARBA" id="ARBA00022448"/>
    </source>
</evidence>
<evidence type="ECO:0000259" key="12">
    <source>
        <dbReference type="Pfam" id="PF00593"/>
    </source>
</evidence>
<keyword evidence="2" id="KW-0813">Transport</keyword>
<keyword evidence="4" id="KW-0410">Iron transport</keyword>
<accession>A0ABT5FAI3</accession>
<evidence type="ECO:0000313" key="13">
    <source>
        <dbReference type="EMBL" id="MDC2887586.1"/>
    </source>
</evidence>
<dbReference type="Pfam" id="PF00593">
    <property type="entry name" value="TonB_dep_Rec_b-barrel"/>
    <property type="match status" value="1"/>
</dbReference>
<dbReference type="InterPro" id="IPR000531">
    <property type="entry name" value="Beta-barrel_TonB"/>
</dbReference>
<comment type="caution">
    <text evidence="13">The sequence shown here is derived from an EMBL/GenBank/DDBJ whole genome shotgun (WGS) entry which is preliminary data.</text>
</comment>
<dbReference type="EMBL" id="JAQOMS010000002">
    <property type="protein sequence ID" value="MDC2887586.1"/>
    <property type="molecule type" value="Genomic_DNA"/>
</dbReference>
<proteinExistence type="predicted"/>
<sequence length="351" mass="38637">MTLSNSSNDFTPADVVVGSTSDTLADNFVNVPDGTPRFASESYDDIGWTIGANYRINENFTTYLSIADSFRLPGFEDYIFGGPATNPTTGEVARGDQVENIKQVEGGLRYADSVNSVSLTAFYIDFAAKENLGPTLDDLSATGNGIACTAIPAPANCPKVRDVFRRSLDNIGIELEASYSPEALEGLTLQGSIVWQDPQLSQDNEIRNGIVEVDTNGDGVFDERQYDVSTTEGRRPRRQSELLVNFRPSYDFESIPLSIYSQFMYYSERFATDDSTNVTVYPAYYQMNLGGIYEFSEQMDLQIHIANLNDADSFTEGSPILSGLSFSNGDYTGVARPLLGRTIKASLTYRF</sequence>
<keyword evidence="13" id="KW-0675">Receptor</keyword>
<keyword evidence="11" id="KW-0998">Cell outer membrane</keyword>
<protein>
    <submittedName>
        <fullName evidence="13">TonB-dependent receptor</fullName>
    </submittedName>
</protein>
<keyword evidence="9" id="KW-0798">TonB box</keyword>
<evidence type="ECO:0000256" key="8">
    <source>
        <dbReference type="ARBA" id="ARBA00023065"/>
    </source>
</evidence>
<dbReference type="InterPro" id="IPR036942">
    <property type="entry name" value="Beta-barrel_TonB_sf"/>
</dbReference>
<keyword evidence="6" id="KW-0732">Signal</keyword>
<evidence type="ECO:0000256" key="11">
    <source>
        <dbReference type="ARBA" id="ARBA00023237"/>
    </source>
</evidence>
<comment type="subcellular location">
    <subcellularLocation>
        <location evidence="1">Cell outer membrane</location>
        <topology evidence="1">Multi-pass membrane protein</topology>
    </subcellularLocation>
</comment>
<evidence type="ECO:0000256" key="6">
    <source>
        <dbReference type="ARBA" id="ARBA00022729"/>
    </source>
</evidence>
<reference evidence="13 14" key="1">
    <citation type="submission" date="2023-01" db="EMBL/GenBank/DDBJ databases">
        <title>Psychrosphaera sp. nov., isolated from marine algae.</title>
        <authorList>
            <person name="Bayburt H."/>
            <person name="Choi B.J."/>
            <person name="Kim J.M."/>
            <person name="Choi D.G."/>
            <person name="Jeon C.O."/>
        </authorList>
    </citation>
    <scope>NUCLEOTIDE SEQUENCE [LARGE SCALE GENOMIC DNA]</scope>
    <source>
        <strain evidence="13 14">G1-22</strain>
    </source>
</reference>
<evidence type="ECO:0000256" key="9">
    <source>
        <dbReference type="ARBA" id="ARBA00023077"/>
    </source>
</evidence>
<keyword evidence="10" id="KW-0472">Membrane</keyword>
<dbReference type="InterPro" id="IPR039426">
    <property type="entry name" value="TonB-dep_rcpt-like"/>
</dbReference>
<evidence type="ECO:0000256" key="7">
    <source>
        <dbReference type="ARBA" id="ARBA00023004"/>
    </source>
</evidence>
<dbReference type="RefSeq" id="WP_272179413.1">
    <property type="nucleotide sequence ID" value="NZ_JAQOMS010000002.1"/>
</dbReference>
<keyword evidence="14" id="KW-1185">Reference proteome</keyword>
<keyword evidence="7" id="KW-0408">Iron</keyword>
<keyword evidence="5" id="KW-0812">Transmembrane</keyword>
<evidence type="ECO:0000256" key="3">
    <source>
        <dbReference type="ARBA" id="ARBA00022452"/>
    </source>
</evidence>
<dbReference type="SUPFAM" id="SSF56935">
    <property type="entry name" value="Porins"/>
    <property type="match status" value="1"/>
</dbReference>
<name>A0ABT5FAI3_9GAMM</name>
<evidence type="ECO:0000313" key="14">
    <source>
        <dbReference type="Proteomes" id="UP001528411"/>
    </source>
</evidence>
<gene>
    <name evidence="13" type="ORF">PN838_00430</name>
</gene>
<keyword evidence="8" id="KW-0406">Ion transport</keyword>
<keyword evidence="3" id="KW-1134">Transmembrane beta strand</keyword>
<dbReference type="PANTHER" id="PTHR32552">
    <property type="entry name" value="FERRICHROME IRON RECEPTOR-RELATED"/>
    <property type="match status" value="1"/>
</dbReference>